<protein>
    <recommendedName>
        <fullName evidence="2">Helix-turn-helix domain-containing protein</fullName>
    </recommendedName>
</protein>
<dbReference type="AlphaFoldDB" id="A0A1Y2LLK0"/>
<feature type="compositionally biased region" description="Low complexity" evidence="1">
    <location>
        <begin position="1"/>
        <end position="16"/>
    </location>
</feature>
<feature type="domain" description="Helix-turn-helix" evidence="2">
    <location>
        <begin position="169"/>
        <end position="210"/>
    </location>
</feature>
<dbReference type="Proteomes" id="UP000193240">
    <property type="component" value="Unassembled WGS sequence"/>
</dbReference>
<evidence type="ECO:0000313" key="4">
    <source>
        <dbReference type="Proteomes" id="UP000193240"/>
    </source>
</evidence>
<evidence type="ECO:0000259" key="2">
    <source>
        <dbReference type="Pfam" id="PF22943"/>
    </source>
</evidence>
<dbReference type="Pfam" id="PF22943">
    <property type="entry name" value="HTH_68"/>
    <property type="match status" value="1"/>
</dbReference>
<dbReference type="InterPro" id="IPR054448">
    <property type="entry name" value="HTH_put_ascomycetes"/>
</dbReference>
<reference evidence="3 4" key="1">
    <citation type="journal article" date="2017" name="Genome Announc.">
        <title>Genome sequence of the saprophytic ascomycete Epicoccum nigrum ICMP 19927 strain isolated from New Zealand.</title>
        <authorList>
            <person name="Fokin M."/>
            <person name="Fleetwood D."/>
            <person name="Weir B.S."/>
            <person name="Villas-Boas S.G."/>
        </authorList>
    </citation>
    <scope>NUCLEOTIDE SEQUENCE [LARGE SCALE GENOMIC DNA]</scope>
    <source>
        <strain evidence="3 4">ICMP 19927</strain>
    </source>
</reference>
<gene>
    <name evidence="3" type="ORF">B5807_10842</name>
</gene>
<sequence length="217" mass="22817">MGSSASKATGAAATATRKYPTRAPPSNVTAPSPAPSRQTPPPPRGPSAKPAPQFRESAPEGGIIDLDTRDPAFASRLSTLGAVTPNPHYSATSRSQFDPQPQPQATRGRPRPGTDDLLGDMMQAPPQPAFPDARNNPVLRVLEARRRIADEAEAELGNVGRRGFEGRKYVDAGVMTLALMRRAKGEPAARIESSLGIKRGRLAVLSPGTVGAVALDN</sequence>
<evidence type="ECO:0000256" key="1">
    <source>
        <dbReference type="SAM" id="MobiDB-lite"/>
    </source>
</evidence>
<evidence type="ECO:0000313" key="3">
    <source>
        <dbReference type="EMBL" id="OSS44479.1"/>
    </source>
</evidence>
<feature type="compositionally biased region" description="Pro residues" evidence="1">
    <location>
        <begin position="32"/>
        <end position="45"/>
    </location>
</feature>
<name>A0A1Y2LLK0_EPING</name>
<dbReference type="InParanoid" id="A0A1Y2LLK0"/>
<feature type="compositionally biased region" description="Polar residues" evidence="1">
    <location>
        <begin position="87"/>
        <end position="105"/>
    </location>
</feature>
<organism evidence="3 4">
    <name type="scientific">Epicoccum nigrum</name>
    <name type="common">Soil fungus</name>
    <name type="synonym">Epicoccum purpurascens</name>
    <dbReference type="NCBI Taxonomy" id="105696"/>
    <lineage>
        <taxon>Eukaryota</taxon>
        <taxon>Fungi</taxon>
        <taxon>Dikarya</taxon>
        <taxon>Ascomycota</taxon>
        <taxon>Pezizomycotina</taxon>
        <taxon>Dothideomycetes</taxon>
        <taxon>Pleosporomycetidae</taxon>
        <taxon>Pleosporales</taxon>
        <taxon>Pleosporineae</taxon>
        <taxon>Didymellaceae</taxon>
        <taxon>Epicoccum</taxon>
    </lineage>
</organism>
<proteinExistence type="predicted"/>
<feature type="region of interest" description="Disordered" evidence="1">
    <location>
        <begin position="1"/>
        <end position="135"/>
    </location>
</feature>
<dbReference type="OMA" id="QFDPRRN"/>
<dbReference type="STRING" id="105696.A0A1Y2LLK0"/>
<keyword evidence="4" id="KW-1185">Reference proteome</keyword>
<dbReference type="EMBL" id="KZ107857">
    <property type="protein sequence ID" value="OSS44479.1"/>
    <property type="molecule type" value="Genomic_DNA"/>
</dbReference>
<accession>A0A1Y2LLK0</accession>